<reference evidence="7" key="1">
    <citation type="journal article" date="2015" name="Nature">
        <title>Complex archaea that bridge the gap between prokaryotes and eukaryotes.</title>
        <authorList>
            <person name="Spang A."/>
            <person name="Saw J.H."/>
            <person name="Jorgensen S.L."/>
            <person name="Zaremba-Niedzwiedzka K."/>
            <person name="Martijn J."/>
            <person name="Lind A.E."/>
            <person name="van Eijk R."/>
            <person name="Schleper C."/>
            <person name="Guy L."/>
            <person name="Ettema T.J."/>
        </authorList>
    </citation>
    <scope>NUCLEOTIDE SEQUENCE</scope>
</reference>
<dbReference type="GO" id="GO:0000160">
    <property type="term" value="P:phosphorelay signal transduction system"/>
    <property type="evidence" value="ECO:0007669"/>
    <property type="project" value="UniProtKB-KW"/>
</dbReference>
<evidence type="ECO:0000256" key="4">
    <source>
        <dbReference type="ARBA" id="ARBA00023125"/>
    </source>
</evidence>
<proteinExistence type="predicted"/>
<evidence type="ECO:0000256" key="1">
    <source>
        <dbReference type="ARBA" id="ARBA00022553"/>
    </source>
</evidence>
<evidence type="ECO:0000259" key="6">
    <source>
        <dbReference type="PROSITE" id="PS50110"/>
    </source>
</evidence>
<dbReference type="PROSITE" id="PS50110">
    <property type="entry name" value="RESPONSE_REGULATORY"/>
    <property type="match status" value="1"/>
</dbReference>
<dbReference type="PANTHER" id="PTHR44591:SF3">
    <property type="entry name" value="RESPONSE REGULATORY DOMAIN-CONTAINING PROTEIN"/>
    <property type="match status" value="1"/>
</dbReference>
<dbReference type="InterPro" id="IPR050595">
    <property type="entry name" value="Bact_response_regulator"/>
</dbReference>
<dbReference type="SUPFAM" id="SSF52172">
    <property type="entry name" value="CheY-like"/>
    <property type="match status" value="1"/>
</dbReference>
<dbReference type="InterPro" id="IPR001789">
    <property type="entry name" value="Sig_transdc_resp-reg_receiver"/>
</dbReference>
<sequence length="149" mass="16816">MAKKVLIVDDDANTVKFLSVALTENGYEAIGAFNGQEGLQKVEQEAPLLILLDVMMPKKSGFVLFKQLRRDNRYKDIPVIMLTGVSASLQELEEKKEDTFESPYASMRDALRKTIAEMREEGDVRPQAFIEKPIDPEDVVKKVQELIGD</sequence>
<gene>
    <name evidence="7" type="ORF">LCGC14_2801310</name>
</gene>
<keyword evidence="5" id="KW-0804">Transcription</keyword>
<evidence type="ECO:0000256" key="3">
    <source>
        <dbReference type="ARBA" id="ARBA00023015"/>
    </source>
</evidence>
<comment type="caution">
    <text evidence="7">The sequence shown here is derived from an EMBL/GenBank/DDBJ whole genome shotgun (WGS) entry which is preliminary data.</text>
</comment>
<protein>
    <recommendedName>
        <fullName evidence="6">Response regulatory domain-containing protein</fullName>
    </recommendedName>
</protein>
<feature type="domain" description="Response regulatory" evidence="6">
    <location>
        <begin position="4"/>
        <end position="147"/>
    </location>
</feature>
<dbReference type="EMBL" id="LAZR01052579">
    <property type="protein sequence ID" value="KKK82645.1"/>
    <property type="molecule type" value="Genomic_DNA"/>
</dbReference>
<dbReference type="PANTHER" id="PTHR44591">
    <property type="entry name" value="STRESS RESPONSE REGULATOR PROTEIN 1"/>
    <property type="match status" value="1"/>
</dbReference>
<dbReference type="FunFam" id="3.40.50.2300:FF:000001">
    <property type="entry name" value="DNA-binding response regulator PhoB"/>
    <property type="match status" value="1"/>
</dbReference>
<name>A0A0F8Z9I5_9ZZZZ</name>
<evidence type="ECO:0000256" key="2">
    <source>
        <dbReference type="ARBA" id="ARBA00023012"/>
    </source>
</evidence>
<keyword evidence="4" id="KW-0238">DNA-binding</keyword>
<dbReference type="AlphaFoldDB" id="A0A0F8Z9I5"/>
<dbReference type="SMART" id="SM00448">
    <property type="entry name" value="REC"/>
    <property type="match status" value="1"/>
</dbReference>
<dbReference type="Pfam" id="PF00072">
    <property type="entry name" value="Response_reg"/>
    <property type="match status" value="1"/>
</dbReference>
<dbReference type="Gene3D" id="3.40.50.2300">
    <property type="match status" value="1"/>
</dbReference>
<accession>A0A0F8Z9I5</accession>
<evidence type="ECO:0000256" key="5">
    <source>
        <dbReference type="ARBA" id="ARBA00023163"/>
    </source>
</evidence>
<evidence type="ECO:0000313" key="7">
    <source>
        <dbReference type="EMBL" id="KKK82645.1"/>
    </source>
</evidence>
<keyword evidence="3" id="KW-0805">Transcription regulation</keyword>
<keyword evidence="2" id="KW-0902">Two-component regulatory system</keyword>
<keyword evidence="1" id="KW-0597">Phosphoprotein</keyword>
<dbReference type="InterPro" id="IPR011006">
    <property type="entry name" value="CheY-like_superfamily"/>
</dbReference>
<organism evidence="7">
    <name type="scientific">marine sediment metagenome</name>
    <dbReference type="NCBI Taxonomy" id="412755"/>
    <lineage>
        <taxon>unclassified sequences</taxon>
        <taxon>metagenomes</taxon>
        <taxon>ecological metagenomes</taxon>
    </lineage>
</organism>
<dbReference type="GO" id="GO:0003677">
    <property type="term" value="F:DNA binding"/>
    <property type="evidence" value="ECO:0007669"/>
    <property type="project" value="UniProtKB-KW"/>
</dbReference>